<feature type="chain" id="PRO_5042204519" evidence="4">
    <location>
        <begin position="20"/>
        <end position="185"/>
    </location>
</feature>
<proteinExistence type="predicted"/>
<keyword evidence="2" id="KW-0722">Serine protease inhibitor</keyword>
<gene>
    <name evidence="6" type="ORF">DdX_15921</name>
</gene>
<feature type="signal peptide" evidence="4">
    <location>
        <begin position="1"/>
        <end position="19"/>
    </location>
</feature>
<dbReference type="SUPFAM" id="SSF57567">
    <property type="entry name" value="Serine protease inhibitors"/>
    <property type="match status" value="1"/>
</dbReference>
<accession>A0AAD4MNS7</accession>
<evidence type="ECO:0000256" key="3">
    <source>
        <dbReference type="ARBA" id="ARBA00023157"/>
    </source>
</evidence>
<evidence type="ECO:0000256" key="2">
    <source>
        <dbReference type="ARBA" id="ARBA00022900"/>
    </source>
</evidence>
<sequence>MQTFMILVIGAVIAAKSLAGDEPIWAKAFKQDLLQNQLRERPPLSQADCKETGTVFARDDCLHCRPNCYRPEDNPNCTRDVCAMSCVCPEGYARRPSDFDHSCIPLSECPKCPLNEVYDTKDKVDDNLEPSCEHPKPQSKFPFGMCCRPAVFVMRSLPTCTCAEGYVRNKKTSKCILLSECPDPS</sequence>
<keyword evidence="1" id="KW-0646">Protease inhibitor</keyword>
<evidence type="ECO:0000256" key="4">
    <source>
        <dbReference type="SAM" id="SignalP"/>
    </source>
</evidence>
<feature type="domain" description="TIL" evidence="5">
    <location>
        <begin position="60"/>
        <end position="109"/>
    </location>
</feature>
<dbReference type="Gene3D" id="2.10.25.10">
    <property type="entry name" value="Laminin"/>
    <property type="match status" value="2"/>
</dbReference>
<name>A0AAD4MNS7_9BILA</name>
<keyword evidence="7" id="KW-1185">Reference proteome</keyword>
<comment type="caution">
    <text evidence="6">The sequence shown here is derived from an EMBL/GenBank/DDBJ whole genome shotgun (WGS) entry which is preliminary data.</text>
</comment>
<dbReference type="InterPro" id="IPR002919">
    <property type="entry name" value="TIL_dom"/>
</dbReference>
<dbReference type="PANTHER" id="PTHR23259">
    <property type="entry name" value="RIDDLE"/>
    <property type="match status" value="1"/>
</dbReference>
<keyword evidence="3" id="KW-1015">Disulfide bond</keyword>
<evidence type="ECO:0000256" key="1">
    <source>
        <dbReference type="ARBA" id="ARBA00022690"/>
    </source>
</evidence>
<dbReference type="Pfam" id="PF01826">
    <property type="entry name" value="TIL"/>
    <property type="match status" value="1"/>
</dbReference>
<dbReference type="AlphaFoldDB" id="A0AAD4MNS7"/>
<keyword evidence="4" id="KW-0732">Signal</keyword>
<dbReference type="CDD" id="cd19941">
    <property type="entry name" value="TIL"/>
    <property type="match status" value="1"/>
</dbReference>
<dbReference type="InterPro" id="IPR051368">
    <property type="entry name" value="SerProtInhib-TIL_Domain"/>
</dbReference>
<dbReference type="EMBL" id="JAKKPZ010000112">
    <property type="protein sequence ID" value="KAI1701748.1"/>
    <property type="molecule type" value="Genomic_DNA"/>
</dbReference>
<protein>
    <submittedName>
        <fullName evidence="6">Zonadhesin-like</fullName>
    </submittedName>
</protein>
<dbReference type="Proteomes" id="UP001201812">
    <property type="component" value="Unassembled WGS sequence"/>
</dbReference>
<dbReference type="PANTHER" id="PTHR23259:SF70">
    <property type="entry name" value="ACCESSORY GLAND PROTEIN ACP62F-RELATED"/>
    <property type="match status" value="1"/>
</dbReference>
<reference evidence="6" key="1">
    <citation type="submission" date="2022-01" db="EMBL/GenBank/DDBJ databases">
        <title>Genome Sequence Resource for Two Populations of Ditylenchus destructor, the Migratory Endoparasitic Phytonematode.</title>
        <authorList>
            <person name="Zhang H."/>
            <person name="Lin R."/>
            <person name="Xie B."/>
        </authorList>
    </citation>
    <scope>NUCLEOTIDE SEQUENCE</scope>
    <source>
        <strain evidence="6">BazhouSP</strain>
    </source>
</reference>
<evidence type="ECO:0000259" key="5">
    <source>
        <dbReference type="Pfam" id="PF01826"/>
    </source>
</evidence>
<organism evidence="6 7">
    <name type="scientific">Ditylenchus destructor</name>
    <dbReference type="NCBI Taxonomy" id="166010"/>
    <lineage>
        <taxon>Eukaryota</taxon>
        <taxon>Metazoa</taxon>
        <taxon>Ecdysozoa</taxon>
        <taxon>Nematoda</taxon>
        <taxon>Chromadorea</taxon>
        <taxon>Rhabditida</taxon>
        <taxon>Tylenchina</taxon>
        <taxon>Tylenchomorpha</taxon>
        <taxon>Sphaerularioidea</taxon>
        <taxon>Anguinidae</taxon>
        <taxon>Anguininae</taxon>
        <taxon>Ditylenchus</taxon>
    </lineage>
</organism>
<evidence type="ECO:0000313" key="6">
    <source>
        <dbReference type="EMBL" id="KAI1701748.1"/>
    </source>
</evidence>
<dbReference type="InterPro" id="IPR036084">
    <property type="entry name" value="Ser_inhib-like_sf"/>
</dbReference>
<dbReference type="GO" id="GO:0004867">
    <property type="term" value="F:serine-type endopeptidase inhibitor activity"/>
    <property type="evidence" value="ECO:0007669"/>
    <property type="project" value="UniProtKB-KW"/>
</dbReference>
<evidence type="ECO:0000313" key="7">
    <source>
        <dbReference type="Proteomes" id="UP001201812"/>
    </source>
</evidence>